<evidence type="ECO:0000256" key="1">
    <source>
        <dbReference type="SAM" id="MobiDB-lite"/>
    </source>
</evidence>
<dbReference type="Proteomes" id="UP001491310">
    <property type="component" value="Unassembled WGS sequence"/>
</dbReference>
<name>A0ABR2YFN1_9CHLO</name>
<protein>
    <submittedName>
        <fullName evidence="2">Uncharacterized protein</fullName>
    </submittedName>
</protein>
<keyword evidence="3" id="KW-1185">Reference proteome</keyword>
<sequence>MEAQQATFTDAQTLTLSGLTGSAQSFAVGGKTAVYPIAAFIGAQFVNAAGEWLGNPQAVFYGVNAQGNLTTAILALSSPKESVPTAGVTNNNNNNNNNNGGTITNNNNNGQTLSFTVAAVAADPAQVKMPGGAVSAKVSEAASGAANIVSAITPGAQFTNIVLFIDTNQQTMTKVAETKWGWGGWFPNYYDNGYNGGWSSSNNNNNNNNNGGYGANNNNNNNNNGGYGANNNNNNNNNNGGYGANNNNNNNNNGGYGANNNNNNNNNGRH</sequence>
<organism evidence="2 3">
    <name type="scientific">Coccomyxa subellipsoidea</name>
    <dbReference type="NCBI Taxonomy" id="248742"/>
    <lineage>
        <taxon>Eukaryota</taxon>
        <taxon>Viridiplantae</taxon>
        <taxon>Chlorophyta</taxon>
        <taxon>core chlorophytes</taxon>
        <taxon>Trebouxiophyceae</taxon>
        <taxon>Trebouxiophyceae incertae sedis</taxon>
        <taxon>Coccomyxaceae</taxon>
        <taxon>Coccomyxa</taxon>
    </lineage>
</organism>
<gene>
    <name evidence="2" type="ORF">WJX75_000932</name>
</gene>
<comment type="caution">
    <text evidence="2">The sequence shown here is derived from an EMBL/GenBank/DDBJ whole genome shotgun (WGS) entry which is preliminary data.</text>
</comment>
<reference evidence="2 3" key="1">
    <citation type="journal article" date="2024" name="Nat. Commun.">
        <title>Phylogenomics reveals the evolutionary origins of lichenization in chlorophyte algae.</title>
        <authorList>
            <person name="Puginier C."/>
            <person name="Libourel C."/>
            <person name="Otte J."/>
            <person name="Skaloud P."/>
            <person name="Haon M."/>
            <person name="Grisel S."/>
            <person name="Petersen M."/>
            <person name="Berrin J.G."/>
            <person name="Delaux P.M."/>
            <person name="Dal Grande F."/>
            <person name="Keller J."/>
        </authorList>
    </citation>
    <scope>NUCLEOTIDE SEQUENCE [LARGE SCALE GENOMIC DNA]</scope>
    <source>
        <strain evidence="2 3">SAG 216-7</strain>
    </source>
</reference>
<evidence type="ECO:0000313" key="2">
    <source>
        <dbReference type="EMBL" id="KAK9903939.1"/>
    </source>
</evidence>
<feature type="region of interest" description="Disordered" evidence="1">
    <location>
        <begin position="201"/>
        <end position="270"/>
    </location>
</feature>
<dbReference type="EMBL" id="JALJOT010000013">
    <property type="protein sequence ID" value="KAK9903939.1"/>
    <property type="molecule type" value="Genomic_DNA"/>
</dbReference>
<accession>A0ABR2YFN1</accession>
<proteinExistence type="predicted"/>
<evidence type="ECO:0000313" key="3">
    <source>
        <dbReference type="Proteomes" id="UP001491310"/>
    </source>
</evidence>